<protein>
    <submittedName>
        <fullName evidence="1">Uncharacterized protein</fullName>
    </submittedName>
</protein>
<name>A0A6N2BS00_SOLCI</name>
<reference evidence="1" key="1">
    <citation type="submission" date="2019-05" db="EMBL/GenBank/DDBJ databases">
        <title>The de novo reference genome and transcriptome assemblies of the wild tomato species Solanum chilense.</title>
        <authorList>
            <person name="Stam R."/>
            <person name="Nosenko T."/>
            <person name="Hoerger A.C."/>
            <person name="Stephan W."/>
            <person name="Seidel M.A."/>
            <person name="Kuhn J.M.M."/>
            <person name="Haberer G."/>
            <person name="Tellier A."/>
        </authorList>
    </citation>
    <scope>NUCLEOTIDE SEQUENCE</scope>
    <source>
        <tissue evidence="1">Mature leaves</tissue>
    </source>
</reference>
<accession>A0A6N2BS00</accession>
<sequence length="756" mass="84134">DLNCKGNKWQRQLSQKISLHDGMLNSRTDRLHDEKKHLVADIRHDLFSEHFRSTKKRKTSCELGLQLLNNNSMAKTKFDSSAVKCDVCAHQSPNVYSLPETAQDCKDGEHDDLVDIDELVGGEYIKLLNLDNDTDEESYRLAIEMPLSPTLPEIQCHSSVALVPINTPLYEGFLNARETVASSGNFDVINVEINSNKVKHPIIDPPKKSLPEKKDHVDSSKRLNVDTACKLSCSSDPVTLEALCRSDLAAPATEGLQISSERRAVSLQDGFAKYCVIFSNNNDAKTISSVYHATSRCLAQCSVSSDTSLRSILVTLLNLQEISNEEKTCVFFSLLLLYISETATRAFRDDWERDLILFINSVAQHIYTELSHEDMRRIFVESCNLYDVLSLMEDFLLHGKLLVHAVSSDSELASNSGIHLILDCRSISLYKKLAPTQLLLTGGILLASVCAAFDHIGFVYEASCNILRTLRSDALNILHIFAYLCGTKYITLKEYGLAMTVVKSLVMLIHNNRSSPNPLSCVATTVESLSKICSGSKCLFSESAATMDVVASSLLDSLKSYSCSAVGLDLMESLNSSRYGIKCYGKRTDESADNVDLVQWAYVTLRDSSQFIDTLALMELVAGFMSWDWMFDKIACPLLKLLEYCSTEYNAAAINTLLGQLGRSGLEAFGYEDVRIQRLRSSFCALLSQCDSKRMDLHLQFSIGIALVGLIPLRFEELVGSNIEVAPAANPTDCPRKWFSLLSSEQRLLFKARIFC</sequence>
<feature type="non-terminal residue" evidence="1">
    <location>
        <position position="1"/>
    </location>
</feature>
<dbReference type="EMBL" id="RXGB01001764">
    <property type="protein sequence ID" value="TMW97644.1"/>
    <property type="molecule type" value="Genomic_DNA"/>
</dbReference>
<dbReference type="PANTHER" id="PTHR35480:SF1">
    <property type="entry name" value="MATERNAL EFFECT EMBRYO ARREST 22"/>
    <property type="match status" value="1"/>
</dbReference>
<comment type="caution">
    <text evidence="1">The sequence shown here is derived from an EMBL/GenBank/DDBJ whole genome shotgun (WGS) entry which is preliminary data.</text>
</comment>
<evidence type="ECO:0000313" key="1">
    <source>
        <dbReference type="EMBL" id="TMW97644.1"/>
    </source>
</evidence>
<proteinExistence type="predicted"/>
<dbReference type="AlphaFoldDB" id="A0A6N2BS00"/>
<dbReference type="PANTHER" id="PTHR35480">
    <property type="entry name" value="MATERNAL EFFECT EMBRYO ARREST 22"/>
    <property type="match status" value="1"/>
</dbReference>
<gene>
    <name evidence="1" type="ORF">EJD97_005199</name>
</gene>
<organism evidence="1">
    <name type="scientific">Solanum chilense</name>
    <name type="common">Tomato</name>
    <name type="synonym">Lycopersicon chilense</name>
    <dbReference type="NCBI Taxonomy" id="4083"/>
    <lineage>
        <taxon>Eukaryota</taxon>
        <taxon>Viridiplantae</taxon>
        <taxon>Streptophyta</taxon>
        <taxon>Embryophyta</taxon>
        <taxon>Tracheophyta</taxon>
        <taxon>Spermatophyta</taxon>
        <taxon>Magnoliopsida</taxon>
        <taxon>eudicotyledons</taxon>
        <taxon>Gunneridae</taxon>
        <taxon>Pentapetalae</taxon>
        <taxon>asterids</taxon>
        <taxon>lamiids</taxon>
        <taxon>Solanales</taxon>
        <taxon>Solanaceae</taxon>
        <taxon>Solanoideae</taxon>
        <taxon>Solaneae</taxon>
        <taxon>Solanum</taxon>
        <taxon>Solanum subgen. Lycopersicon</taxon>
    </lineage>
</organism>